<evidence type="ECO:0000256" key="3">
    <source>
        <dbReference type="ARBA" id="ARBA00022679"/>
    </source>
</evidence>
<protein>
    <submittedName>
        <fullName evidence="9">Exopolysaccharide biosynthesis polyprenyl glycosylphosphotransferase</fullName>
    </submittedName>
</protein>
<dbReference type="InterPro" id="IPR017475">
    <property type="entry name" value="EPS_sugar_tfrase"/>
</dbReference>
<dbReference type="Pfam" id="PF02397">
    <property type="entry name" value="Bac_transf"/>
    <property type="match status" value="1"/>
</dbReference>
<dbReference type="eggNOG" id="COG1086">
    <property type="taxonomic scope" value="Bacteria"/>
</dbReference>
<keyword evidence="3" id="KW-0808">Transferase</keyword>
<name>D1ALC3_SEBTE</name>
<dbReference type="InterPro" id="IPR003362">
    <property type="entry name" value="Bact_transf"/>
</dbReference>
<keyword evidence="10" id="KW-1185">Reference proteome</keyword>
<feature type="transmembrane region" description="Helical" evidence="7">
    <location>
        <begin position="65"/>
        <end position="83"/>
    </location>
</feature>
<dbReference type="GO" id="GO:0016020">
    <property type="term" value="C:membrane"/>
    <property type="evidence" value="ECO:0007669"/>
    <property type="project" value="UniProtKB-SubCell"/>
</dbReference>
<dbReference type="Proteomes" id="UP000000845">
    <property type="component" value="Chromosome"/>
</dbReference>
<reference evidence="9 10" key="2">
    <citation type="journal article" date="2010" name="Stand. Genomic Sci.">
        <title>Complete genome sequence of Sebaldella termitidis type strain (NCTC 11300).</title>
        <authorList>
            <person name="Harmon-Smith M."/>
            <person name="Celia L."/>
            <person name="Chertkov O."/>
            <person name="Lapidus A."/>
            <person name="Copeland A."/>
            <person name="Glavina Del Rio T."/>
            <person name="Nolan M."/>
            <person name="Lucas S."/>
            <person name="Tice H."/>
            <person name="Cheng J.F."/>
            <person name="Han C."/>
            <person name="Detter J.C."/>
            <person name="Bruce D."/>
            <person name="Goodwin L."/>
            <person name="Pitluck S."/>
            <person name="Pati A."/>
            <person name="Liolios K."/>
            <person name="Ivanova N."/>
            <person name="Mavromatis K."/>
            <person name="Mikhailova N."/>
            <person name="Chen A."/>
            <person name="Palaniappan K."/>
            <person name="Land M."/>
            <person name="Hauser L."/>
            <person name="Chang Y.J."/>
            <person name="Jeffries C.D."/>
            <person name="Brettin T."/>
            <person name="Goker M."/>
            <person name="Beck B."/>
            <person name="Bristow J."/>
            <person name="Eisen J.A."/>
            <person name="Markowitz V."/>
            <person name="Hugenholtz P."/>
            <person name="Kyrpides N.C."/>
            <person name="Klenk H.P."/>
            <person name="Chen F."/>
        </authorList>
    </citation>
    <scope>NUCLEOTIDE SEQUENCE [LARGE SCALE GENOMIC DNA]</scope>
    <source>
        <strain evidence="10">ATCC 33386 / NCTC 11300</strain>
    </source>
</reference>
<dbReference type="RefSeq" id="WP_012861860.1">
    <property type="nucleotide sequence ID" value="NC_013517.1"/>
</dbReference>
<dbReference type="EMBL" id="CP001739">
    <property type="protein sequence ID" value="ACZ09266.1"/>
    <property type="molecule type" value="Genomic_DNA"/>
</dbReference>
<keyword evidence="5 7" id="KW-1133">Transmembrane helix</keyword>
<dbReference type="NCBIfam" id="TIGR03025">
    <property type="entry name" value="EPS_sugtrans"/>
    <property type="match status" value="1"/>
</dbReference>
<gene>
    <name evidence="9" type="ordered locus">Sterm_2413</name>
</gene>
<dbReference type="eggNOG" id="COG2148">
    <property type="taxonomic scope" value="Bacteria"/>
</dbReference>
<dbReference type="KEGG" id="str:Sterm_2413"/>
<reference evidence="10" key="1">
    <citation type="submission" date="2009-09" db="EMBL/GenBank/DDBJ databases">
        <title>The complete chromosome of Sebaldella termitidis ATCC 33386.</title>
        <authorList>
            <consortium name="US DOE Joint Genome Institute (JGI-PGF)"/>
            <person name="Lucas S."/>
            <person name="Copeland A."/>
            <person name="Lapidus A."/>
            <person name="Glavina del Rio T."/>
            <person name="Dalin E."/>
            <person name="Tice H."/>
            <person name="Bruce D."/>
            <person name="Goodwin L."/>
            <person name="Pitluck S."/>
            <person name="Kyrpides N."/>
            <person name="Mavromatis K."/>
            <person name="Ivanova N."/>
            <person name="Mikhailova N."/>
            <person name="Sims D."/>
            <person name="Meincke L."/>
            <person name="Brettin T."/>
            <person name="Detter J.C."/>
            <person name="Han C."/>
            <person name="Larimer F."/>
            <person name="Land M."/>
            <person name="Hauser L."/>
            <person name="Markowitz V."/>
            <person name="Cheng J.F."/>
            <person name="Hugenholtz P."/>
            <person name="Woyke T."/>
            <person name="Wu D."/>
            <person name="Eisen J.A."/>
        </authorList>
    </citation>
    <scope>NUCLEOTIDE SEQUENCE [LARGE SCALE GENOMIC DNA]</scope>
    <source>
        <strain evidence="10">ATCC 33386 / NCTC 11300</strain>
    </source>
</reference>
<sequence length="427" mass="50782">MKSYSNVMIRVVYIWILYIVYKYCLDTFVFGTSFTAKLIFISMFIVAYIFDLLDFTEQKFRIRHIIYFFVIDAFFAGMFYSLVRTVGMFITFGILFLAQISLKWIIQQFVVKRYKVVIYGQTKNNSQIIRSLIANIQYEYVGFISNAKIEESQYLGTIEDLERIIKENNIDKIIITIDELDEYELDTLINFKVNGIDMITYKEFNEQIEQKIDITYIDKKWLLESMGFEILHNTTQQKIKRLSDIIFSVVLLIVTFPIILITGIIIKMSSKGPVFFRQKRLGLKNMEFEIIKFRSMKIHDQNEFSKYADENDPRVTRFGKFIRKTRIDELPQLICILKGDMSFVGPRPEWNELCYGYMKNIPYYNLRHLIKPGVTGWAQVMYPYGISTEDAYRKLEYDLYYMKHQDVMMDLKIIFRTIKIVIFAKGM</sequence>
<feature type="domain" description="Bacterial sugar transferase" evidence="8">
    <location>
        <begin position="240"/>
        <end position="422"/>
    </location>
</feature>
<proteinExistence type="inferred from homology"/>
<dbReference type="STRING" id="526218.Sterm_2413"/>
<dbReference type="Gene3D" id="3.40.50.720">
    <property type="entry name" value="NAD(P)-binding Rossmann-like Domain"/>
    <property type="match status" value="1"/>
</dbReference>
<evidence type="ECO:0000313" key="9">
    <source>
        <dbReference type="EMBL" id="ACZ09266.1"/>
    </source>
</evidence>
<accession>D1ALC3</accession>
<keyword evidence="4 7" id="KW-0812">Transmembrane</keyword>
<evidence type="ECO:0000256" key="1">
    <source>
        <dbReference type="ARBA" id="ARBA00004141"/>
    </source>
</evidence>
<comment type="similarity">
    <text evidence="2">Belongs to the bacterial sugar transferase family.</text>
</comment>
<dbReference type="PANTHER" id="PTHR30576:SF0">
    <property type="entry name" value="UNDECAPRENYL-PHOSPHATE N-ACETYLGALACTOSAMINYL 1-PHOSPHATE TRANSFERASE-RELATED"/>
    <property type="match status" value="1"/>
</dbReference>
<comment type="subcellular location">
    <subcellularLocation>
        <location evidence="1">Membrane</location>
        <topology evidence="1">Multi-pass membrane protein</topology>
    </subcellularLocation>
</comment>
<organism evidence="9 10">
    <name type="scientific">Sebaldella termitidis (strain ATCC 33386 / NCTC 11300)</name>
    <dbReference type="NCBI Taxonomy" id="526218"/>
    <lineage>
        <taxon>Bacteria</taxon>
        <taxon>Fusobacteriati</taxon>
        <taxon>Fusobacteriota</taxon>
        <taxon>Fusobacteriia</taxon>
        <taxon>Fusobacteriales</taxon>
        <taxon>Leptotrichiaceae</taxon>
        <taxon>Sebaldella</taxon>
    </lineage>
</organism>
<dbReference type="GO" id="GO:0016780">
    <property type="term" value="F:phosphotransferase activity, for other substituted phosphate groups"/>
    <property type="evidence" value="ECO:0007669"/>
    <property type="project" value="TreeGrafter"/>
</dbReference>
<feature type="transmembrane region" description="Helical" evidence="7">
    <location>
        <begin position="29"/>
        <end position="53"/>
    </location>
</feature>
<evidence type="ECO:0000256" key="4">
    <source>
        <dbReference type="ARBA" id="ARBA00022692"/>
    </source>
</evidence>
<feature type="transmembrane region" description="Helical" evidence="7">
    <location>
        <begin position="89"/>
        <end position="106"/>
    </location>
</feature>
<keyword evidence="6 7" id="KW-0472">Membrane</keyword>
<evidence type="ECO:0000256" key="2">
    <source>
        <dbReference type="ARBA" id="ARBA00006464"/>
    </source>
</evidence>
<evidence type="ECO:0000256" key="5">
    <source>
        <dbReference type="ARBA" id="ARBA00022989"/>
    </source>
</evidence>
<feature type="transmembrane region" description="Helical" evidence="7">
    <location>
        <begin position="245"/>
        <end position="266"/>
    </location>
</feature>
<evidence type="ECO:0000259" key="8">
    <source>
        <dbReference type="Pfam" id="PF02397"/>
    </source>
</evidence>
<dbReference type="PANTHER" id="PTHR30576">
    <property type="entry name" value="COLANIC BIOSYNTHESIS UDP-GLUCOSE LIPID CARRIER TRANSFERASE"/>
    <property type="match status" value="1"/>
</dbReference>
<feature type="transmembrane region" description="Helical" evidence="7">
    <location>
        <begin position="7"/>
        <end position="23"/>
    </location>
</feature>
<evidence type="ECO:0000256" key="6">
    <source>
        <dbReference type="ARBA" id="ARBA00023136"/>
    </source>
</evidence>
<dbReference type="HOGENOM" id="CLU_024920_0_0_0"/>
<evidence type="ECO:0000256" key="7">
    <source>
        <dbReference type="SAM" id="Phobius"/>
    </source>
</evidence>
<evidence type="ECO:0000313" key="10">
    <source>
        <dbReference type="Proteomes" id="UP000000845"/>
    </source>
</evidence>
<dbReference type="AlphaFoldDB" id="D1ALC3"/>